<reference evidence="2" key="1">
    <citation type="submission" date="2016-03" db="EMBL/GenBank/DDBJ databases">
        <authorList>
            <person name="Heylen K."/>
            <person name="De Vos P."/>
            <person name="Vekeman B."/>
        </authorList>
    </citation>
    <scope>NUCLEOTIDE SEQUENCE [LARGE SCALE GENOMIC DNA]</scope>
    <source>
        <strain evidence="2">R-45383</strain>
    </source>
</reference>
<dbReference type="STRING" id="702114.A1355_00615"/>
<protein>
    <submittedName>
        <fullName evidence="1">Uncharacterized protein</fullName>
    </submittedName>
</protein>
<keyword evidence="2" id="KW-1185">Reference proteome</keyword>
<accession>A0A177N9G5</accession>
<gene>
    <name evidence="1" type="ORF">A1355_00615</name>
</gene>
<organism evidence="1 2">
    <name type="scientific">Methylomonas koyamae</name>
    <dbReference type="NCBI Taxonomy" id="702114"/>
    <lineage>
        <taxon>Bacteria</taxon>
        <taxon>Pseudomonadati</taxon>
        <taxon>Pseudomonadota</taxon>
        <taxon>Gammaproteobacteria</taxon>
        <taxon>Methylococcales</taxon>
        <taxon>Methylococcaceae</taxon>
        <taxon>Methylomonas</taxon>
    </lineage>
</organism>
<dbReference type="EMBL" id="LUUK01000202">
    <property type="protein sequence ID" value="OAI14234.1"/>
    <property type="molecule type" value="Genomic_DNA"/>
</dbReference>
<name>A0A177N9G5_9GAMM</name>
<sequence length="68" mass="7974">MPAKHTLIATGAIHELGSFRLIGKPRFADSDRQQCRKHYKFHAIFRFAVVGFNTILQRPYRIDILKYN</sequence>
<dbReference type="AlphaFoldDB" id="A0A177N9G5"/>
<comment type="caution">
    <text evidence="1">The sequence shown here is derived from an EMBL/GenBank/DDBJ whole genome shotgun (WGS) entry which is preliminary data.</text>
</comment>
<proteinExistence type="predicted"/>
<evidence type="ECO:0000313" key="2">
    <source>
        <dbReference type="Proteomes" id="UP000077628"/>
    </source>
</evidence>
<dbReference type="Proteomes" id="UP000077628">
    <property type="component" value="Unassembled WGS sequence"/>
</dbReference>
<evidence type="ECO:0000313" key="1">
    <source>
        <dbReference type="EMBL" id="OAI14234.1"/>
    </source>
</evidence>